<gene>
    <name evidence="1" type="ORF">ABA45_13460</name>
</gene>
<dbReference type="AlphaFoldDB" id="A0A0H4I2V3"/>
<dbReference type="RefSeq" id="WP_048386907.1">
    <property type="nucleotide sequence ID" value="NZ_CP011494.1"/>
</dbReference>
<dbReference type="Pfam" id="PF14345">
    <property type="entry name" value="GDYXXLXY"/>
    <property type="match status" value="1"/>
</dbReference>
<evidence type="ECO:0000313" key="2">
    <source>
        <dbReference type="Proteomes" id="UP000036406"/>
    </source>
</evidence>
<dbReference type="InterPro" id="IPR025833">
    <property type="entry name" value="GDYXXLXY"/>
</dbReference>
<dbReference type="EMBL" id="CP011494">
    <property type="protein sequence ID" value="AKO53299.1"/>
    <property type="molecule type" value="Genomic_DNA"/>
</dbReference>
<protein>
    <submittedName>
        <fullName evidence="1">Membrane protein</fullName>
    </submittedName>
</protein>
<dbReference type="Proteomes" id="UP000036406">
    <property type="component" value="Chromosome"/>
</dbReference>
<keyword evidence="2" id="KW-1185">Reference proteome</keyword>
<name>A0A0H4I2V3_9GAMM</name>
<sequence length="179" mass="20378">MKQWLSRRIMGLLALLVALVMVNLSVFQKEQQLAHGTVVYLDLAPVDPRSLMQGDYMTLSFAIGQEIRRAFGHSAQAFLTAKTSTLYVIVTLDSQNRASFKTLFNGQDLAPEELLLRYRIRHDIVHFATNAFFFQEGDAEYYEAARYGQFRVNEQGEPLLVALYSDELKQLGPPEKTDL</sequence>
<organism evidence="1 2">
    <name type="scientific">Marinobacter psychrophilus</name>
    <dbReference type="NCBI Taxonomy" id="330734"/>
    <lineage>
        <taxon>Bacteria</taxon>
        <taxon>Pseudomonadati</taxon>
        <taxon>Pseudomonadota</taxon>
        <taxon>Gammaproteobacteria</taxon>
        <taxon>Pseudomonadales</taxon>
        <taxon>Marinobacteraceae</taxon>
        <taxon>Marinobacter</taxon>
    </lineage>
</organism>
<accession>A0A0H4I2V3</accession>
<proteinExistence type="predicted"/>
<dbReference type="KEGG" id="mpq:ABA45_13460"/>
<dbReference type="PATRIC" id="fig|330734.3.peg.2821"/>
<reference evidence="1 2" key="1">
    <citation type="submission" date="2015-05" db="EMBL/GenBank/DDBJ databases">
        <title>Complete genome of Marinobacter psychrophilus strain 20041T isolated from sea-ice of the Canadian Basin.</title>
        <authorList>
            <person name="Song L."/>
            <person name="Ren L."/>
            <person name="Yu Y."/>
            <person name="Wang X."/>
        </authorList>
    </citation>
    <scope>NUCLEOTIDE SEQUENCE [LARGE SCALE GENOMIC DNA]</scope>
    <source>
        <strain evidence="1 2">20041</strain>
    </source>
</reference>
<evidence type="ECO:0000313" key="1">
    <source>
        <dbReference type="EMBL" id="AKO53299.1"/>
    </source>
</evidence>
<dbReference type="STRING" id="330734.ABA45_13460"/>